<evidence type="ECO:0000313" key="2">
    <source>
        <dbReference type="EMBL" id="EAR98714.1"/>
    </source>
</evidence>
<protein>
    <recommendedName>
        <fullName evidence="4">Transmembrane protein</fullName>
    </recommendedName>
</protein>
<dbReference type="HOGENOM" id="CLU_706952_0_0_1"/>
<evidence type="ECO:0000256" key="1">
    <source>
        <dbReference type="SAM" id="SignalP"/>
    </source>
</evidence>
<evidence type="ECO:0000313" key="3">
    <source>
        <dbReference type="Proteomes" id="UP000009168"/>
    </source>
</evidence>
<feature type="chain" id="PRO_5004201771" description="Transmembrane protein" evidence="1">
    <location>
        <begin position="24"/>
        <end position="388"/>
    </location>
</feature>
<feature type="signal peptide" evidence="1">
    <location>
        <begin position="1"/>
        <end position="23"/>
    </location>
</feature>
<proteinExistence type="predicted"/>
<dbReference type="RefSeq" id="XP_001018959.1">
    <property type="nucleotide sequence ID" value="XM_001018959.3"/>
</dbReference>
<reference evidence="3" key="1">
    <citation type="journal article" date="2006" name="PLoS Biol.">
        <title>Macronuclear genome sequence of the ciliate Tetrahymena thermophila, a model eukaryote.</title>
        <authorList>
            <person name="Eisen J.A."/>
            <person name="Coyne R.S."/>
            <person name="Wu M."/>
            <person name="Wu D."/>
            <person name="Thiagarajan M."/>
            <person name="Wortman J.R."/>
            <person name="Badger J.H."/>
            <person name="Ren Q."/>
            <person name="Amedeo P."/>
            <person name="Jones K.M."/>
            <person name="Tallon L.J."/>
            <person name="Delcher A.L."/>
            <person name="Salzberg S.L."/>
            <person name="Silva J.C."/>
            <person name="Haas B.J."/>
            <person name="Majoros W.H."/>
            <person name="Farzad M."/>
            <person name="Carlton J.M."/>
            <person name="Smith R.K. Jr."/>
            <person name="Garg J."/>
            <person name="Pearlman R.E."/>
            <person name="Karrer K.M."/>
            <person name="Sun L."/>
            <person name="Manning G."/>
            <person name="Elde N.C."/>
            <person name="Turkewitz A.P."/>
            <person name="Asai D.J."/>
            <person name="Wilkes D.E."/>
            <person name="Wang Y."/>
            <person name="Cai H."/>
            <person name="Collins K."/>
            <person name="Stewart B.A."/>
            <person name="Lee S.R."/>
            <person name="Wilamowska K."/>
            <person name="Weinberg Z."/>
            <person name="Ruzzo W.L."/>
            <person name="Wloga D."/>
            <person name="Gaertig J."/>
            <person name="Frankel J."/>
            <person name="Tsao C.-C."/>
            <person name="Gorovsky M.A."/>
            <person name="Keeling P.J."/>
            <person name="Waller R.F."/>
            <person name="Patron N.J."/>
            <person name="Cherry J.M."/>
            <person name="Stover N.A."/>
            <person name="Krieger C.J."/>
            <person name="del Toro C."/>
            <person name="Ryder H.F."/>
            <person name="Williamson S.C."/>
            <person name="Barbeau R.A."/>
            <person name="Hamilton E.P."/>
            <person name="Orias E."/>
        </authorList>
    </citation>
    <scope>NUCLEOTIDE SEQUENCE [LARGE SCALE GENOMIC DNA]</scope>
    <source>
        <strain evidence="3">SB210</strain>
    </source>
</reference>
<dbReference type="KEGG" id="tet:TTHERM_00582200"/>
<dbReference type="EMBL" id="GG662649">
    <property type="protein sequence ID" value="EAR98714.1"/>
    <property type="molecule type" value="Genomic_DNA"/>
</dbReference>
<dbReference type="InParanoid" id="Q23Q70"/>
<accession>Q23Q70</accession>
<dbReference type="PROSITE" id="PS51257">
    <property type="entry name" value="PROKAR_LIPOPROTEIN"/>
    <property type="match status" value="1"/>
</dbReference>
<dbReference type="Proteomes" id="UP000009168">
    <property type="component" value="Unassembled WGS sequence"/>
</dbReference>
<keyword evidence="1" id="KW-0732">Signal</keyword>
<dbReference type="GeneID" id="7843435"/>
<keyword evidence="3" id="KW-1185">Reference proteome</keyword>
<name>Q23Q70_TETTS</name>
<gene>
    <name evidence="2" type="ORF">TTHERM_00582200</name>
</gene>
<evidence type="ECO:0008006" key="4">
    <source>
        <dbReference type="Google" id="ProtNLM"/>
    </source>
</evidence>
<sequence length="388" mass="45523">MKNFILFCLLLSFACCTISLLNASYEKSLQKNLKIVLDDKFRASMHIETIGVTNVKFDLQTRFTYFTSPDCQDCYLFTEENELTPYSCLPQNSCLVVGQFTNFQISQDYFASGDIIDVPIVIDGTILYLQGVYHVKYIKPTSLNPQKYDSQRIGLLLYSIPSARLESQVLLSLFNQGKIDKLGYSIYYTDNSYHLIIPGYDTQLVYQPFYNLTSVSHLYYNETIIKNFNGQLLFCRELLNTSQVVVQIDPTFDDSFFQFHKHRLDDFIQIINEKRLQPDMSIFTADQLGKWSYLVNDFTFDINILIDQSGDFPKKPFLELQYTSQQFMEQKNNYYMPKLKFLDINQDYLPLGKRVFSQYLFYTYQDENMNYKYALTPLKPKKQLRQVG</sequence>
<dbReference type="AlphaFoldDB" id="Q23Q70"/>
<organism evidence="2 3">
    <name type="scientific">Tetrahymena thermophila (strain SB210)</name>
    <dbReference type="NCBI Taxonomy" id="312017"/>
    <lineage>
        <taxon>Eukaryota</taxon>
        <taxon>Sar</taxon>
        <taxon>Alveolata</taxon>
        <taxon>Ciliophora</taxon>
        <taxon>Intramacronucleata</taxon>
        <taxon>Oligohymenophorea</taxon>
        <taxon>Hymenostomatida</taxon>
        <taxon>Tetrahymenina</taxon>
        <taxon>Tetrahymenidae</taxon>
        <taxon>Tetrahymena</taxon>
    </lineage>
</organism>